<organism evidence="1 2">
    <name type="scientific">Araneus ventricosus</name>
    <name type="common">Orbweaver spider</name>
    <name type="synonym">Epeira ventricosa</name>
    <dbReference type="NCBI Taxonomy" id="182803"/>
    <lineage>
        <taxon>Eukaryota</taxon>
        <taxon>Metazoa</taxon>
        <taxon>Ecdysozoa</taxon>
        <taxon>Arthropoda</taxon>
        <taxon>Chelicerata</taxon>
        <taxon>Arachnida</taxon>
        <taxon>Araneae</taxon>
        <taxon>Araneomorphae</taxon>
        <taxon>Entelegynae</taxon>
        <taxon>Araneoidea</taxon>
        <taxon>Araneidae</taxon>
        <taxon>Araneus</taxon>
    </lineage>
</organism>
<proteinExistence type="predicted"/>
<sequence length="106" mass="11438">MDLVILNSGQMTRTAPELTPPLTLVGTPWWGGCLPAGPLQALHPSCVGWPSVEAAHLLSQRLALDERAHDINQMRFMNNADSKTVAFSARTLDNTQKERVGGAGEC</sequence>
<evidence type="ECO:0000313" key="1">
    <source>
        <dbReference type="EMBL" id="GBM20268.1"/>
    </source>
</evidence>
<dbReference type="AlphaFoldDB" id="A0A4Y2DWS5"/>
<accession>A0A4Y2DWS5</accession>
<protein>
    <submittedName>
        <fullName evidence="1">Uncharacterized protein</fullName>
    </submittedName>
</protein>
<comment type="caution">
    <text evidence="1">The sequence shown here is derived from an EMBL/GenBank/DDBJ whole genome shotgun (WGS) entry which is preliminary data.</text>
</comment>
<reference evidence="1 2" key="1">
    <citation type="journal article" date="2019" name="Sci. Rep.">
        <title>Orb-weaving spider Araneus ventricosus genome elucidates the spidroin gene catalogue.</title>
        <authorList>
            <person name="Kono N."/>
            <person name="Nakamura H."/>
            <person name="Ohtoshi R."/>
            <person name="Moran D.A.P."/>
            <person name="Shinohara A."/>
            <person name="Yoshida Y."/>
            <person name="Fujiwara M."/>
            <person name="Mori M."/>
            <person name="Tomita M."/>
            <person name="Arakawa K."/>
        </authorList>
    </citation>
    <scope>NUCLEOTIDE SEQUENCE [LARGE SCALE GENOMIC DNA]</scope>
</reference>
<keyword evidence="2" id="KW-1185">Reference proteome</keyword>
<dbReference type="Proteomes" id="UP000499080">
    <property type="component" value="Unassembled WGS sequence"/>
</dbReference>
<gene>
    <name evidence="1" type="ORF">AVEN_216680_1</name>
</gene>
<dbReference type="EMBL" id="BGPR01000439">
    <property type="protein sequence ID" value="GBM20268.1"/>
    <property type="molecule type" value="Genomic_DNA"/>
</dbReference>
<evidence type="ECO:0000313" key="2">
    <source>
        <dbReference type="Proteomes" id="UP000499080"/>
    </source>
</evidence>
<name>A0A4Y2DWS5_ARAVE</name>